<evidence type="ECO:0000256" key="1">
    <source>
        <dbReference type="SAM" id="Phobius"/>
    </source>
</evidence>
<protein>
    <submittedName>
        <fullName evidence="2">Putative secreted protein</fullName>
    </submittedName>
</protein>
<accession>A0A023EJI1</accession>
<feature type="transmembrane region" description="Helical" evidence="1">
    <location>
        <begin position="171"/>
        <end position="194"/>
    </location>
</feature>
<organism evidence="2">
    <name type="scientific">Aedes albopictus</name>
    <name type="common">Asian tiger mosquito</name>
    <name type="synonym">Stegomyia albopicta</name>
    <dbReference type="NCBI Taxonomy" id="7160"/>
    <lineage>
        <taxon>Eukaryota</taxon>
        <taxon>Metazoa</taxon>
        <taxon>Ecdysozoa</taxon>
        <taxon>Arthropoda</taxon>
        <taxon>Hexapoda</taxon>
        <taxon>Insecta</taxon>
        <taxon>Pterygota</taxon>
        <taxon>Neoptera</taxon>
        <taxon>Endopterygota</taxon>
        <taxon>Diptera</taxon>
        <taxon>Nematocera</taxon>
        <taxon>Culicoidea</taxon>
        <taxon>Culicidae</taxon>
        <taxon>Culicinae</taxon>
        <taxon>Aedini</taxon>
        <taxon>Aedes</taxon>
        <taxon>Stegomyia</taxon>
    </lineage>
</organism>
<dbReference type="VEuPathDB" id="VectorBase:AALFPA_065721"/>
<keyword evidence="1" id="KW-0472">Membrane</keyword>
<dbReference type="VEuPathDB" id="VectorBase:AALF025393"/>
<dbReference type="VEuPathDB" id="VectorBase:AALF000020"/>
<dbReference type="VEuPathDB" id="VectorBase:AALC636_033217"/>
<proteinExistence type="evidence at transcript level"/>
<dbReference type="AlphaFoldDB" id="A0A023EJI1"/>
<keyword evidence="1" id="KW-0812">Transmembrane</keyword>
<keyword evidence="1" id="KW-1133">Transmembrane helix</keyword>
<evidence type="ECO:0000313" key="2">
    <source>
        <dbReference type="EMBL" id="JAC09125.1"/>
    </source>
</evidence>
<reference evidence="2" key="1">
    <citation type="journal article" date="2014" name="PLoS Negl. Trop. Dis.">
        <title>Identification and characterization of seminal fluid proteins in the Asian tiger mosquito, Aedes albopictus.</title>
        <authorList>
            <person name="Boes K.E."/>
            <person name="Ribeiro J.M."/>
            <person name="Wong A."/>
            <person name="Harrington L.C."/>
            <person name="Wolfner M.F."/>
            <person name="Sirot L.K."/>
        </authorList>
    </citation>
    <scope>NUCLEOTIDE SEQUENCE</scope>
    <source>
        <tissue evidence="2">Reproductive organs</tissue>
    </source>
</reference>
<name>A0A023EJI1_AEDAL</name>
<sequence length="205" mass="22311">MGALKKMTRCGSISTLFAVLIVLFGVSSSALTTFGKSNTQNQQAPQPTRAPVIAKECVNHGDCATIVNTSCVQAADGKMRCLCGDFEAPENGYCKVKYKGLNHLCTDNLQCDIGMICTIKNVTKTTTLVTSKTFMTSNMLHNNNTNYKMCLCDKQVGYVEDKHDYRHCSGALPVVLSASLLGPMLVAILGCTVLRKPFNHWFADI</sequence>
<dbReference type="EMBL" id="GAPW01004473">
    <property type="protein sequence ID" value="JAC09125.1"/>
    <property type="molecule type" value="mRNA"/>
</dbReference>